<evidence type="ECO:0000256" key="1">
    <source>
        <dbReference type="SAM" id="Coils"/>
    </source>
</evidence>
<evidence type="ECO:0000313" key="3">
    <source>
        <dbReference type="EMBL" id="KAG0006798.1"/>
    </source>
</evidence>
<feature type="compositionally biased region" description="Low complexity" evidence="2">
    <location>
        <begin position="323"/>
        <end position="355"/>
    </location>
</feature>
<comment type="caution">
    <text evidence="3">The sequence shown here is derived from an EMBL/GenBank/DDBJ whole genome shotgun (WGS) entry which is preliminary data.</text>
</comment>
<dbReference type="AlphaFoldDB" id="A0A9P6MKX9"/>
<protein>
    <submittedName>
        <fullName evidence="3">Uncharacterized protein</fullName>
    </submittedName>
</protein>
<sequence length="611" mass="64573">MGTEVLDAKNKVSTYSRRLNEVEQELNSTQELNVNLQEQLQVALEKQKQTQSTTAQAVKIMQNELGRVVSDSGTLRSTLVELENRQEKCEGRVVEMISNTKEYAHLLEEAQTTIQTMRIESDMDGRGWGGHSPTSWDPRPRRGTGQLSTLAMEDPQLKTLDLAPDEMDPQAWGDNQAVAPGMSLGMELGHEPPQNDWDDNRAETETDGQREKEIVVSPPSTPAQLPEPPKQPTPAPSPPVPVVAVLHKETQTPPLQEQPTPSTSKDTRKLSTGVLSTELQQRLEEHNTLQTAISATSTSSRPPWNPSVALENELINPSRNRSRSASRGPRTSSRSSSRSVSQASLNPLVSSSGSSFRAPKAPLPTSTPSTDAVPVRSGLKHLITADNNTNGSSNVATKTKTSAPSKPGSVSSITPSSTTRATMNTGSSTKSTENSANSKTKGRMTPSSSSSSIGSNNHKSSAQASTATEGAPKGAAAAARPSPPSNRNAKKRISSTSLTASPGALTTTTATGRTTPRSHPMSPSPRATSRASMSSPSSSPAPLSPSIASKKLKAISGSGSGDVNGTGSRRSSVTSLPLPLPVPATEEGHDDSTPITTTTITTITDTVETQQ</sequence>
<keyword evidence="4" id="KW-1185">Reference proteome</keyword>
<feature type="compositionally biased region" description="Basic and acidic residues" evidence="2">
    <location>
        <begin position="198"/>
        <end position="214"/>
    </location>
</feature>
<gene>
    <name evidence="3" type="ORF">BGZ80_005131</name>
</gene>
<feature type="region of interest" description="Disordered" evidence="2">
    <location>
        <begin position="123"/>
        <end position="146"/>
    </location>
</feature>
<feature type="compositionally biased region" description="Low complexity" evidence="2">
    <location>
        <begin position="251"/>
        <end position="264"/>
    </location>
</feature>
<feature type="coiled-coil region" evidence="1">
    <location>
        <begin position="5"/>
        <end position="46"/>
    </location>
</feature>
<feature type="compositionally biased region" description="Low complexity" evidence="2">
    <location>
        <begin position="447"/>
        <end position="461"/>
    </location>
</feature>
<name>A0A9P6MKX9_9FUNG</name>
<feature type="compositionally biased region" description="Low complexity" evidence="2">
    <location>
        <begin position="494"/>
        <end position="549"/>
    </location>
</feature>
<proteinExistence type="predicted"/>
<feature type="compositionally biased region" description="Polar residues" evidence="2">
    <location>
        <begin position="385"/>
        <end position="439"/>
    </location>
</feature>
<feature type="region of interest" description="Disordered" evidence="2">
    <location>
        <begin position="165"/>
        <end position="596"/>
    </location>
</feature>
<evidence type="ECO:0000313" key="4">
    <source>
        <dbReference type="Proteomes" id="UP000703661"/>
    </source>
</evidence>
<dbReference type="Proteomes" id="UP000703661">
    <property type="component" value="Unassembled WGS sequence"/>
</dbReference>
<dbReference type="EMBL" id="JAAAID010002549">
    <property type="protein sequence ID" value="KAG0006798.1"/>
    <property type="molecule type" value="Genomic_DNA"/>
</dbReference>
<feature type="compositionally biased region" description="Low complexity" evidence="2">
    <location>
        <begin position="568"/>
        <end position="577"/>
    </location>
</feature>
<organism evidence="3 4">
    <name type="scientific">Entomortierella chlamydospora</name>
    <dbReference type="NCBI Taxonomy" id="101097"/>
    <lineage>
        <taxon>Eukaryota</taxon>
        <taxon>Fungi</taxon>
        <taxon>Fungi incertae sedis</taxon>
        <taxon>Mucoromycota</taxon>
        <taxon>Mortierellomycotina</taxon>
        <taxon>Mortierellomycetes</taxon>
        <taxon>Mortierellales</taxon>
        <taxon>Mortierellaceae</taxon>
        <taxon>Entomortierella</taxon>
    </lineage>
</organism>
<feature type="compositionally biased region" description="Low complexity" evidence="2">
    <location>
        <begin position="470"/>
        <end position="480"/>
    </location>
</feature>
<reference evidence="3" key="1">
    <citation type="journal article" date="2020" name="Fungal Divers.">
        <title>Resolving the Mortierellaceae phylogeny through synthesis of multi-gene phylogenetics and phylogenomics.</title>
        <authorList>
            <person name="Vandepol N."/>
            <person name="Liber J."/>
            <person name="Desiro A."/>
            <person name="Na H."/>
            <person name="Kennedy M."/>
            <person name="Barry K."/>
            <person name="Grigoriev I.V."/>
            <person name="Miller A.N."/>
            <person name="O'Donnell K."/>
            <person name="Stajich J.E."/>
            <person name="Bonito G."/>
        </authorList>
    </citation>
    <scope>NUCLEOTIDE SEQUENCE</scope>
    <source>
        <strain evidence="3">NRRL 2769</strain>
    </source>
</reference>
<feature type="compositionally biased region" description="Pro residues" evidence="2">
    <location>
        <begin position="219"/>
        <end position="241"/>
    </location>
</feature>
<accession>A0A9P6MKX9</accession>
<feature type="compositionally biased region" description="Polar residues" evidence="2">
    <location>
        <begin position="288"/>
        <end position="302"/>
    </location>
</feature>
<evidence type="ECO:0000256" key="2">
    <source>
        <dbReference type="SAM" id="MobiDB-lite"/>
    </source>
</evidence>
<keyword evidence="1" id="KW-0175">Coiled coil</keyword>